<sequence>MTQSLPGIDTLRTERSALVAEAEALLARSRSRPAMEHAIALYGRAEHLAREEQLLLLATLKSKTSPGALGARSWVEFVSTQLKLTHDDARLVLRDIDALGA</sequence>
<dbReference type="EMBL" id="CP038799">
    <property type="protein sequence ID" value="QIV80688.1"/>
    <property type="molecule type" value="Genomic_DNA"/>
</dbReference>
<gene>
    <name evidence="1" type="ORF">EXE63_07200</name>
</gene>
<dbReference type="RefSeq" id="WP_168141356.1">
    <property type="nucleotide sequence ID" value="NZ_CBCSDT010000007.1"/>
</dbReference>
<accession>A0A6H0RZZ8</accession>
<dbReference type="Proteomes" id="UP000501849">
    <property type="component" value="Chromosome"/>
</dbReference>
<dbReference type="AlphaFoldDB" id="A0A6H0RZZ8"/>
<proteinExistence type="predicted"/>
<evidence type="ECO:0008006" key="3">
    <source>
        <dbReference type="Google" id="ProtNLM"/>
    </source>
</evidence>
<protein>
    <recommendedName>
        <fullName evidence="3">DUF222 domain-containing protein</fullName>
    </recommendedName>
</protein>
<evidence type="ECO:0000313" key="1">
    <source>
        <dbReference type="EMBL" id="QIV80688.1"/>
    </source>
</evidence>
<evidence type="ECO:0000313" key="2">
    <source>
        <dbReference type="Proteomes" id="UP000501849"/>
    </source>
</evidence>
<organism evidence="1 2">
    <name type="scientific">Mycolicibacterium frederiksbergense</name>
    <dbReference type="NCBI Taxonomy" id="117567"/>
    <lineage>
        <taxon>Bacteria</taxon>
        <taxon>Bacillati</taxon>
        <taxon>Actinomycetota</taxon>
        <taxon>Actinomycetes</taxon>
        <taxon>Mycobacteriales</taxon>
        <taxon>Mycobacteriaceae</taxon>
        <taxon>Mycolicibacterium</taxon>
    </lineage>
</organism>
<name>A0A6H0RZZ8_9MYCO</name>
<dbReference type="KEGG" id="mfre:EXE63_07200"/>
<reference evidence="1 2" key="1">
    <citation type="submission" date="2019-04" db="EMBL/GenBank/DDBJ databases">
        <title>Draft, Whole-Genome Sequence of the Anthracene-degrading Mycobacterium frederiksbergense LB501T, Isolated from a Polycyclic Aromatic Hydrocarbon (PAH)-Contaminated Soil.</title>
        <authorList>
            <person name="Augelletti F."/>
        </authorList>
    </citation>
    <scope>NUCLEOTIDE SEQUENCE [LARGE SCALE GENOMIC DNA]</scope>
    <source>
        <strain evidence="1 2">LB 501T</strain>
    </source>
</reference>
<keyword evidence="2" id="KW-1185">Reference proteome</keyword>